<dbReference type="GO" id="GO:0016787">
    <property type="term" value="F:hydrolase activity"/>
    <property type="evidence" value="ECO:0007669"/>
    <property type="project" value="UniProtKB-KW"/>
</dbReference>
<evidence type="ECO:0000256" key="4">
    <source>
        <dbReference type="ARBA" id="ARBA00001946"/>
    </source>
</evidence>
<evidence type="ECO:0000256" key="11">
    <source>
        <dbReference type="ARBA" id="ARBA00022723"/>
    </source>
</evidence>
<comment type="cofactor">
    <cofactor evidence="5">
        <name>Zn(2+)</name>
        <dbReference type="ChEBI" id="CHEBI:29105"/>
    </cofactor>
</comment>
<dbReference type="Pfam" id="PF08450">
    <property type="entry name" value="SGL"/>
    <property type="match status" value="1"/>
</dbReference>
<comment type="subcellular location">
    <subcellularLocation>
        <location evidence="6">Cytoplasm</location>
    </subcellularLocation>
</comment>
<comment type="catalytic activity">
    <reaction evidence="1">
        <text>D-glucono-1,5-lactone + H2O = D-gluconate + H(+)</text>
        <dbReference type="Rhea" id="RHEA:10440"/>
        <dbReference type="ChEBI" id="CHEBI:15377"/>
        <dbReference type="ChEBI" id="CHEBI:15378"/>
        <dbReference type="ChEBI" id="CHEBI:16217"/>
        <dbReference type="ChEBI" id="CHEBI:18391"/>
        <dbReference type="EC" id="3.1.1.17"/>
    </reaction>
</comment>
<dbReference type="InterPro" id="IPR011042">
    <property type="entry name" value="6-blade_b-propeller_TolB-like"/>
</dbReference>
<evidence type="ECO:0000256" key="1">
    <source>
        <dbReference type="ARBA" id="ARBA00001589"/>
    </source>
</evidence>
<protein>
    <recommendedName>
        <fullName evidence="9">Regucalcin</fullName>
        <ecNumber evidence="8">3.1.1.17</ecNumber>
    </recommendedName>
    <alternativeName>
        <fullName evidence="14">Gluconolactonase</fullName>
    </alternativeName>
</protein>
<dbReference type="PRINTS" id="PR01791">
    <property type="entry name" value="REGUCALCIN"/>
</dbReference>
<keyword evidence="10" id="KW-0963">Cytoplasm</keyword>
<dbReference type="InterPro" id="IPR005511">
    <property type="entry name" value="SMP-30"/>
</dbReference>
<evidence type="ECO:0000313" key="16">
    <source>
        <dbReference type="EMBL" id="WPU92052.1"/>
    </source>
</evidence>
<dbReference type="EC" id="3.1.1.17" evidence="8"/>
<keyword evidence="17" id="KW-1185">Reference proteome</keyword>
<organism evidence="16 17">
    <name type="scientific">Mucilaginibacter sabulilitoris</name>
    <dbReference type="NCBI Taxonomy" id="1173583"/>
    <lineage>
        <taxon>Bacteria</taxon>
        <taxon>Pseudomonadati</taxon>
        <taxon>Bacteroidota</taxon>
        <taxon>Sphingobacteriia</taxon>
        <taxon>Sphingobacteriales</taxon>
        <taxon>Sphingobacteriaceae</taxon>
        <taxon>Mucilaginibacter</taxon>
    </lineage>
</organism>
<comment type="cofactor">
    <cofactor evidence="2">
        <name>Ca(2+)</name>
        <dbReference type="ChEBI" id="CHEBI:29108"/>
    </cofactor>
</comment>
<evidence type="ECO:0000256" key="5">
    <source>
        <dbReference type="ARBA" id="ARBA00001947"/>
    </source>
</evidence>
<dbReference type="PANTHER" id="PTHR10907">
    <property type="entry name" value="REGUCALCIN"/>
    <property type="match status" value="1"/>
</dbReference>
<comment type="cofactor">
    <cofactor evidence="4">
        <name>Mg(2+)</name>
        <dbReference type="ChEBI" id="CHEBI:18420"/>
    </cofactor>
</comment>
<dbReference type="SUPFAM" id="SSF63829">
    <property type="entry name" value="Calcium-dependent phosphotriesterase"/>
    <property type="match status" value="1"/>
</dbReference>
<feature type="domain" description="SMP-30/Gluconolactonase/LRE-like region" evidence="15">
    <location>
        <begin position="14"/>
        <end position="257"/>
    </location>
</feature>
<dbReference type="Proteomes" id="UP001324380">
    <property type="component" value="Chromosome"/>
</dbReference>
<evidence type="ECO:0000256" key="9">
    <source>
        <dbReference type="ARBA" id="ARBA00016808"/>
    </source>
</evidence>
<evidence type="ECO:0000256" key="13">
    <source>
        <dbReference type="ARBA" id="ARBA00022837"/>
    </source>
</evidence>
<dbReference type="EMBL" id="CP139558">
    <property type="protein sequence ID" value="WPU92052.1"/>
    <property type="molecule type" value="Genomic_DNA"/>
</dbReference>
<keyword evidence="13" id="KW-0106">Calcium</keyword>
<dbReference type="PANTHER" id="PTHR10907:SF47">
    <property type="entry name" value="REGUCALCIN"/>
    <property type="match status" value="1"/>
</dbReference>
<reference evidence="16 17" key="1">
    <citation type="submission" date="2023-11" db="EMBL/GenBank/DDBJ databases">
        <title>Analysis of the Genomes of Mucilaginibacter gossypii cycad 4 and M. sabulilitoris SNA2: microbes with the potential for plant growth promotion.</title>
        <authorList>
            <person name="Hirsch A.M."/>
            <person name="Humm E."/>
            <person name="Rubbi M."/>
            <person name="Del Vecchio G."/>
            <person name="Ha S.M."/>
            <person name="Pellegrini M."/>
            <person name="Gunsalus R.P."/>
        </authorList>
    </citation>
    <scope>NUCLEOTIDE SEQUENCE [LARGE SCALE GENOMIC DNA]</scope>
    <source>
        <strain evidence="16 17">SNA2</strain>
    </source>
</reference>
<dbReference type="InterPro" id="IPR008367">
    <property type="entry name" value="Regucalcin"/>
</dbReference>
<accession>A0ABZ0TGH2</accession>
<sequence>MNKVDVAVNHLCKLGEGPVWDAKRGVMYWVDILSGEIHQYKTTQGLHEIAPLGEMVGAVALCKSGNLLAALKKSGLAIIDRKTGGVDMIVNPEAHLPQNRYNDGKCDPDGRFWIGTMSLTEEHQAGSVYMLENNRPVTRKMSNVTISNGMAWSPDHQTFYYIDTPTSEVVAYTYNKSGEITGKRTIITIPKTDGYPDGMTIDDEGMLWIAHWNGWQVSRWNPLTGKQLFSLPLPVANVTSCTFGGENLIDLYITTAQKDLSDDDLKNQPLAGALFVWKNCGYKGMPAFEFNDQE</sequence>
<evidence type="ECO:0000313" key="17">
    <source>
        <dbReference type="Proteomes" id="UP001324380"/>
    </source>
</evidence>
<keyword evidence="12 16" id="KW-0378">Hydrolase</keyword>
<evidence type="ECO:0000256" key="7">
    <source>
        <dbReference type="ARBA" id="ARBA00008853"/>
    </source>
</evidence>
<proteinExistence type="inferred from homology"/>
<dbReference type="RefSeq" id="WP_321561218.1">
    <property type="nucleotide sequence ID" value="NZ_CP139558.1"/>
</dbReference>
<keyword evidence="11" id="KW-0479">Metal-binding</keyword>
<gene>
    <name evidence="16" type="ORF">SNE25_22285</name>
</gene>
<dbReference type="InterPro" id="IPR013658">
    <property type="entry name" value="SGL"/>
</dbReference>
<evidence type="ECO:0000256" key="6">
    <source>
        <dbReference type="ARBA" id="ARBA00004496"/>
    </source>
</evidence>
<dbReference type="Gene3D" id="2.120.10.30">
    <property type="entry name" value="TolB, C-terminal domain"/>
    <property type="match status" value="1"/>
</dbReference>
<comment type="cofactor">
    <cofactor evidence="3">
        <name>Mn(2+)</name>
        <dbReference type="ChEBI" id="CHEBI:29035"/>
    </cofactor>
</comment>
<evidence type="ECO:0000256" key="2">
    <source>
        <dbReference type="ARBA" id="ARBA00001913"/>
    </source>
</evidence>
<evidence type="ECO:0000256" key="14">
    <source>
        <dbReference type="ARBA" id="ARBA00032464"/>
    </source>
</evidence>
<name>A0ABZ0TGH2_9SPHI</name>
<evidence type="ECO:0000256" key="8">
    <source>
        <dbReference type="ARBA" id="ARBA00013227"/>
    </source>
</evidence>
<evidence type="ECO:0000256" key="12">
    <source>
        <dbReference type="ARBA" id="ARBA00022801"/>
    </source>
</evidence>
<comment type="similarity">
    <text evidence="7">Belongs to the SMP-30/CGR1 family.</text>
</comment>
<evidence type="ECO:0000256" key="3">
    <source>
        <dbReference type="ARBA" id="ARBA00001936"/>
    </source>
</evidence>
<dbReference type="PRINTS" id="PR01790">
    <property type="entry name" value="SMP30FAMILY"/>
</dbReference>
<evidence type="ECO:0000256" key="10">
    <source>
        <dbReference type="ARBA" id="ARBA00022490"/>
    </source>
</evidence>
<evidence type="ECO:0000259" key="15">
    <source>
        <dbReference type="Pfam" id="PF08450"/>
    </source>
</evidence>